<keyword evidence="4" id="KW-1185">Reference proteome</keyword>
<evidence type="ECO:0008006" key="5">
    <source>
        <dbReference type="Google" id="ProtNLM"/>
    </source>
</evidence>
<dbReference type="AlphaFoldDB" id="Q0AU14"/>
<sequence length="843" mass="93190">MSTIRFKVFCLVLFFTLFISTSTLAASTEYKTFFREYNIEINKEWTIKFNKPLAQEPLNMGQIKEIKVIKNSDGQTVPNPAPEIQPDGASIKLKPPAGGYEHNTAYTLIVEGVKSQQGKVLAQPAKKEFVTATSPQSTLSPENTSVTTDSGITVSLGDYVLEEETELVVTPQQTEENVETGYKIEPYDINLGNMTELDDFITIRIPYDDSYCEAGQDASRCVGAKYYNETTGRWEDVLYEVDAAKKELLIYTDHLSRYGVFHVKNEGLRYAYISDVYADLLKVDTETATNALAEYVAKGGADGEIAVGLAASLVSDVFDLSGSLSSGLDIVTNPITIASLGNPVFDTALADKAYKKLGNLGKAVAVVKIGSTMLKSDASKEDILNLYKDVATFALGFSESAALGLAMSGIWVFDYTISTMFEQGMEIKMENIGMVYKHFNDVFRSGPYQARTLKDWRQVLIKIVEDNPNDEAAVKAAIEAEVDRYARVFWDIGADTQAEVASELGIIRMSYPTSAEIEALVADYKANLYDRLYPVSASVRNYMQQKAHAEYVKSLNDMRAFYNQYIDFTIVEDVAKGAQPKYAGYVVRFEPLSDAAVKKNWTGTLNKDGAISTRFTMLGFIQAGCPNTIALYAPGDKPGEDEPKLRIGFTLKAPQTEVRLGGPDGNLIFVNGSESKIVDWAMATALKRIDSIELKPDGSFLASVAFADDGRQAVNRSNKIQVNNFELSGTFDDFLGTGTATVSFNSFYFRKDISPLQPANPDDVKEYVTTYEYTDAVTGDLNLRKEDHAVIMSGKLGHERAGFSKLQFHEINLGKEYWGDNPTITDKSGKYFTNVSYNFTLNN</sequence>
<name>Q0AU14_SYNWW</name>
<dbReference type="KEGG" id="swo:Swol_2501"/>
<feature type="signal peptide" evidence="2">
    <location>
        <begin position="1"/>
        <end position="25"/>
    </location>
</feature>
<accession>Q0AU14</accession>
<evidence type="ECO:0000256" key="2">
    <source>
        <dbReference type="SAM" id="SignalP"/>
    </source>
</evidence>
<dbReference type="Proteomes" id="UP000001968">
    <property type="component" value="Chromosome"/>
</dbReference>
<reference evidence="4" key="1">
    <citation type="journal article" date="2010" name="Environ. Microbiol.">
        <title>The genome of Syntrophomonas wolfei: new insights into syntrophic metabolism and biohydrogen production.</title>
        <authorList>
            <person name="Sieber J.R."/>
            <person name="Sims D.R."/>
            <person name="Han C."/>
            <person name="Kim E."/>
            <person name="Lykidis A."/>
            <person name="Lapidus A.L."/>
            <person name="McDonnald E."/>
            <person name="Rohlin L."/>
            <person name="Culley D.E."/>
            <person name="Gunsalus R."/>
            <person name="McInerney M.J."/>
        </authorList>
    </citation>
    <scope>NUCLEOTIDE SEQUENCE [LARGE SCALE GENOMIC DNA]</scope>
    <source>
        <strain evidence="4">DSM 2245B / Goettingen</strain>
    </source>
</reference>
<organism evidence="3 4">
    <name type="scientific">Syntrophomonas wolfei subsp. wolfei (strain DSM 2245B / Goettingen)</name>
    <dbReference type="NCBI Taxonomy" id="335541"/>
    <lineage>
        <taxon>Bacteria</taxon>
        <taxon>Bacillati</taxon>
        <taxon>Bacillota</taxon>
        <taxon>Clostridia</taxon>
        <taxon>Eubacteriales</taxon>
        <taxon>Syntrophomonadaceae</taxon>
        <taxon>Syntrophomonas</taxon>
    </lineage>
</organism>
<feature type="chain" id="PRO_5004168522" description="SbsA Ig-like domain-containing protein" evidence="2">
    <location>
        <begin position="26"/>
        <end position="843"/>
    </location>
</feature>
<dbReference type="RefSeq" id="WP_011641872.1">
    <property type="nucleotide sequence ID" value="NC_008346.1"/>
</dbReference>
<dbReference type="OrthoDB" id="1955614at2"/>
<evidence type="ECO:0000313" key="3">
    <source>
        <dbReference type="EMBL" id="ABI69790.1"/>
    </source>
</evidence>
<keyword evidence="1 2" id="KW-0732">Signal</keyword>
<evidence type="ECO:0000313" key="4">
    <source>
        <dbReference type="Proteomes" id="UP000001968"/>
    </source>
</evidence>
<dbReference type="eggNOG" id="ENOG502ZBCC">
    <property type="taxonomic scope" value="Bacteria"/>
</dbReference>
<protein>
    <recommendedName>
        <fullName evidence="5">SbsA Ig-like domain-containing protein</fullName>
    </recommendedName>
</protein>
<dbReference type="Gene3D" id="2.60.40.1220">
    <property type="match status" value="1"/>
</dbReference>
<dbReference type="EMBL" id="CP000448">
    <property type="protein sequence ID" value="ABI69790.1"/>
    <property type="molecule type" value="Genomic_DNA"/>
</dbReference>
<dbReference type="HOGENOM" id="CLU_337679_0_0_9"/>
<dbReference type="InterPro" id="IPR014755">
    <property type="entry name" value="Cu-Rt/internalin_Ig-like"/>
</dbReference>
<gene>
    <name evidence="3" type="ordered locus">Swol_2501</name>
</gene>
<proteinExistence type="predicted"/>
<evidence type="ECO:0000256" key="1">
    <source>
        <dbReference type="ARBA" id="ARBA00022729"/>
    </source>
</evidence>